<feature type="compositionally biased region" description="Low complexity" evidence="1">
    <location>
        <begin position="24"/>
        <end position="49"/>
    </location>
</feature>
<dbReference type="Proteomes" id="UP000267096">
    <property type="component" value="Unassembled WGS sequence"/>
</dbReference>
<dbReference type="EMBL" id="UYRR01010811">
    <property type="protein sequence ID" value="VDK25624.1"/>
    <property type="molecule type" value="Genomic_DNA"/>
</dbReference>
<evidence type="ECO:0000313" key="2">
    <source>
        <dbReference type="EMBL" id="VDK25624.1"/>
    </source>
</evidence>
<evidence type="ECO:0000313" key="4">
    <source>
        <dbReference type="WBParaSite" id="ASIM_0000569701-mRNA-1"/>
    </source>
</evidence>
<reference evidence="4" key="1">
    <citation type="submission" date="2017-02" db="UniProtKB">
        <authorList>
            <consortium name="WormBaseParasite"/>
        </authorList>
    </citation>
    <scope>IDENTIFICATION</scope>
</reference>
<dbReference type="AlphaFoldDB" id="A0A0M3JDK9"/>
<dbReference type="WBParaSite" id="ASIM_0000569701-mRNA-1">
    <property type="protein sequence ID" value="ASIM_0000569701-mRNA-1"/>
    <property type="gene ID" value="ASIM_0000569701"/>
</dbReference>
<evidence type="ECO:0000313" key="3">
    <source>
        <dbReference type="Proteomes" id="UP000267096"/>
    </source>
</evidence>
<protein>
    <submittedName>
        <fullName evidence="2 4">Uncharacterized protein</fullName>
    </submittedName>
</protein>
<gene>
    <name evidence="2" type="ORF">ASIM_LOCUS5494</name>
</gene>
<organism evidence="4">
    <name type="scientific">Anisakis simplex</name>
    <name type="common">Herring worm</name>
    <dbReference type="NCBI Taxonomy" id="6269"/>
    <lineage>
        <taxon>Eukaryota</taxon>
        <taxon>Metazoa</taxon>
        <taxon>Ecdysozoa</taxon>
        <taxon>Nematoda</taxon>
        <taxon>Chromadorea</taxon>
        <taxon>Rhabditida</taxon>
        <taxon>Spirurina</taxon>
        <taxon>Ascaridomorpha</taxon>
        <taxon>Ascaridoidea</taxon>
        <taxon>Anisakidae</taxon>
        <taxon>Anisakis</taxon>
        <taxon>Anisakis simplex complex</taxon>
    </lineage>
</organism>
<keyword evidence="3" id="KW-1185">Reference proteome</keyword>
<proteinExistence type="predicted"/>
<reference evidence="2 3" key="2">
    <citation type="submission" date="2018-11" db="EMBL/GenBank/DDBJ databases">
        <authorList>
            <consortium name="Pathogen Informatics"/>
        </authorList>
    </citation>
    <scope>NUCLEOTIDE SEQUENCE [LARGE SCALE GENOMIC DNA]</scope>
</reference>
<accession>A0A0M3JDK9</accession>
<name>A0A0M3JDK9_ANISI</name>
<feature type="region of interest" description="Disordered" evidence="1">
    <location>
        <begin position="18"/>
        <end position="49"/>
    </location>
</feature>
<evidence type="ECO:0000256" key="1">
    <source>
        <dbReference type="SAM" id="MobiDB-lite"/>
    </source>
</evidence>
<sequence>MHRICIFSRYGGRSTFASNPLTPPLGTSTPTHTRFGTNSGNNNNNQTTTNIMEESRYSAPGGAASTTNGMDDSQISLKEQVTDVAQSYISSSSHHPSMSGSVIEYGGSRLETLQPSKEIEGIFLILHSH</sequence>